<evidence type="ECO:0000256" key="3">
    <source>
        <dbReference type="ARBA" id="ARBA00022475"/>
    </source>
</evidence>
<dbReference type="SUPFAM" id="SSF82153">
    <property type="entry name" value="FAS1 domain"/>
    <property type="match status" value="2"/>
</dbReference>
<feature type="region of interest" description="Disordered" evidence="12">
    <location>
        <begin position="372"/>
        <end position="413"/>
    </location>
</feature>
<name>A0A067D964_CITSI</name>
<feature type="domain" description="FAS1" evidence="13">
    <location>
        <begin position="221"/>
        <end position="360"/>
    </location>
</feature>
<dbReference type="Pfam" id="PF02469">
    <property type="entry name" value="Fasciclin"/>
    <property type="match status" value="2"/>
</dbReference>
<evidence type="ECO:0000256" key="8">
    <source>
        <dbReference type="ARBA" id="ARBA00023136"/>
    </source>
</evidence>
<dbReference type="SMR" id="A0A067D964"/>
<dbReference type="Gene3D" id="2.30.180.10">
    <property type="entry name" value="FAS1 domain"/>
    <property type="match status" value="2"/>
</dbReference>
<comment type="similarity">
    <text evidence="2">Belongs to the fasciclin-like AGP family.</text>
</comment>
<comment type="subcellular location">
    <subcellularLocation>
        <location evidence="1">Cell membrane</location>
        <topology evidence="1">Lipid-anchor</topology>
        <topology evidence="1">GPI-anchor</topology>
    </subcellularLocation>
</comment>
<dbReference type="GO" id="GO:0098552">
    <property type="term" value="C:side of membrane"/>
    <property type="evidence" value="ECO:0007669"/>
    <property type="project" value="UniProtKB-KW"/>
</dbReference>
<dbReference type="PANTHER" id="PTHR32382:SF64">
    <property type="entry name" value="FASCICLIN-LIKE ARABINOGALACTAN PROTEIN 2"/>
    <property type="match status" value="1"/>
</dbReference>
<dbReference type="EMBL" id="KK788762">
    <property type="protein sequence ID" value="KDO38095.1"/>
    <property type="molecule type" value="Genomic_DNA"/>
</dbReference>
<dbReference type="PROSITE" id="PS50213">
    <property type="entry name" value="FAS1"/>
    <property type="match status" value="2"/>
</dbReference>
<evidence type="ECO:0000259" key="13">
    <source>
        <dbReference type="PROSITE" id="PS50213"/>
    </source>
</evidence>
<dbReference type="SMART" id="SM00554">
    <property type="entry name" value="FAS1"/>
    <property type="match status" value="2"/>
</dbReference>
<keyword evidence="7" id="KW-0654">Proteoglycan</keyword>
<dbReference type="GO" id="GO:0048364">
    <property type="term" value="P:root development"/>
    <property type="evidence" value="ECO:0000318"/>
    <property type="project" value="GO_Central"/>
</dbReference>
<evidence type="ECO:0000256" key="6">
    <source>
        <dbReference type="ARBA" id="ARBA00022737"/>
    </source>
</evidence>
<protein>
    <recommendedName>
        <fullName evidence="13">FAS1 domain-containing protein</fullName>
    </recommendedName>
</protein>
<feature type="compositionally biased region" description="Acidic residues" evidence="12">
    <location>
        <begin position="392"/>
        <end position="407"/>
    </location>
</feature>
<dbReference type="InterPro" id="IPR033254">
    <property type="entry name" value="Plant_FLA"/>
</dbReference>
<evidence type="ECO:0000256" key="2">
    <source>
        <dbReference type="ARBA" id="ARBA00007843"/>
    </source>
</evidence>
<keyword evidence="8" id="KW-0472">Membrane</keyword>
<proteinExistence type="inferred from homology"/>
<gene>
    <name evidence="14" type="ORF">CISIN_1g013841mg</name>
</gene>
<keyword evidence="3" id="KW-1003">Cell membrane</keyword>
<evidence type="ECO:0000256" key="10">
    <source>
        <dbReference type="ARBA" id="ARBA00023288"/>
    </source>
</evidence>
<evidence type="ECO:0000256" key="5">
    <source>
        <dbReference type="ARBA" id="ARBA00022729"/>
    </source>
</evidence>
<organism evidence="14 15">
    <name type="scientific">Citrus sinensis</name>
    <name type="common">Sweet orange</name>
    <name type="synonym">Citrus aurantium var. sinensis</name>
    <dbReference type="NCBI Taxonomy" id="2711"/>
    <lineage>
        <taxon>Eukaryota</taxon>
        <taxon>Viridiplantae</taxon>
        <taxon>Streptophyta</taxon>
        <taxon>Embryophyta</taxon>
        <taxon>Tracheophyta</taxon>
        <taxon>Spermatophyta</taxon>
        <taxon>Magnoliopsida</taxon>
        <taxon>eudicotyledons</taxon>
        <taxon>Gunneridae</taxon>
        <taxon>Pentapetalae</taxon>
        <taxon>rosids</taxon>
        <taxon>malvids</taxon>
        <taxon>Sapindales</taxon>
        <taxon>Rutaceae</taxon>
        <taxon>Aurantioideae</taxon>
        <taxon>Citrus</taxon>
    </lineage>
</organism>
<keyword evidence="6" id="KW-0677">Repeat</keyword>
<evidence type="ECO:0000256" key="12">
    <source>
        <dbReference type="SAM" id="MobiDB-lite"/>
    </source>
</evidence>
<dbReference type="Proteomes" id="UP000027120">
    <property type="component" value="Unassembled WGS sequence"/>
</dbReference>
<accession>A0A067D964</accession>
<comment type="function">
    <text evidence="11">May be a cell surface adhesion protein.</text>
</comment>
<dbReference type="InterPro" id="IPR000782">
    <property type="entry name" value="FAS1_domain"/>
</dbReference>
<evidence type="ECO:0000256" key="11">
    <source>
        <dbReference type="ARBA" id="ARBA00024686"/>
    </source>
</evidence>
<dbReference type="STRING" id="2711.A0A067D964"/>
<dbReference type="GO" id="GO:0048367">
    <property type="term" value="P:shoot system development"/>
    <property type="evidence" value="ECO:0000318"/>
    <property type="project" value="GO_Central"/>
</dbReference>
<keyword evidence="10" id="KW-0449">Lipoprotein</keyword>
<dbReference type="PANTHER" id="PTHR32382">
    <property type="entry name" value="FASCICLIN-LIKE ARABINOGALACTAN PROTEIN"/>
    <property type="match status" value="1"/>
</dbReference>
<evidence type="ECO:0000256" key="1">
    <source>
        <dbReference type="ARBA" id="ARBA00004609"/>
    </source>
</evidence>
<evidence type="ECO:0000256" key="7">
    <source>
        <dbReference type="ARBA" id="ARBA00022974"/>
    </source>
</evidence>
<evidence type="ECO:0000313" key="14">
    <source>
        <dbReference type="EMBL" id="KDO38095.1"/>
    </source>
</evidence>
<keyword evidence="5" id="KW-0732">Signal</keyword>
<feature type="domain" description="FAS1" evidence="13">
    <location>
        <begin position="60"/>
        <end position="208"/>
    </location>
</feature>
<dbReference type="GO" id="GO:0005886">
    <property type="term" value="C:plasma membrane"/>
    <property type="evidence" value="ECO:0000318"/>
    <property type="project" value="GO_Central"/>
</dbReference>
<evidence type="ECO:0000256" key="9">
    <source>
        <dbReference type="ARBA" id="ARBA00023180"/>
    </source>
</evidence>
<dbReference type="eggNOG" id="ENOG502QR33">
    <property type="taxonomic scope" value="Eukaryota"/>
</dbReference>
<dbReference type="PaxDb" id="2711-XP_006469451.1"/>
<evidence type="ECO:0000313" key="15">
    <source>
        <dbReference type="Proteomes" id="UP000027120"/>
    </source>
</evidence>
<dbReference type="FunFam" id="2.30.180.10:FF:000010">
    <property type="entry name" value="Fasciclin-like arabinogalactan protein 2"/>
    <property type="match status" value="1"/>
</dbReference>
<sequence length="435" mass="47043">MHDKPTHPLHSTPLHSTPLLVHKSTDTVTAAAMENRPLLTTNLLLFPLLVLLLSSTTSHAHNITRILAKHPEFSTFNHYLTVTHLAAEINRRQTITVLALDNSAMSSLLSKQLSVYTLRNVLSLHVLTDYFGSKKLHQITNGTALTSSMFQATGSAPGSSGYVNVTDLKGGKVGFGAEDNDGKLDATYVKSVAEFPYNISVLQISQVLNSDEAEAPTPGPSGLNLTAIMAKQGCKAFADLLIATGAHTTFEENLDGGLTVFCPTDAVVNDFMPKYKNLTEAHKVSLLLYHGTPVYQSLQTLKSSNGVMNTLATDGASKYDFTVQNDGEIVTLKTKATTAKITGTLKDEEPLVIYKINKVLLPIELFKPEVETEAPAPAPTPHKRKTKKDKDEAEADAPVDDSEDQTADNENGVGRISGGHLIWMVLSSCMGIFFI</sequence>
<dbReference type="FunFam" id="2.30.180.10:FF:000008">
    <property type="entry name" value="Fasciclin-like arabinogalactan protein 10"/>
    <property type="match status" value="1"/>
</dbReference>
<keyword evidence="4" id="KW-0336">GPI-anchor</keyword>
<evidence type="ECO:0000256" key="4">
    <source>
        <dbReference type="ARBA" id="ARBA00022622"/>
    </source>
</evidence>
<keyword evidence="9" id="KW-0325">Glycoprotein</keyword>
<keyword evidence="15" id="KW-1185">Reference proteome</keyword>
<dbReference type="InterPro" id="IPR036378">
    <property type="entry name" value="FAS1_dom_sf"/>
</dbReference>
<reference evidence="14 15" key="1">
    <citation type="submission" date="2014-04" db="EMBL/GenBank/DDBJ databases">
        <authorList>
            <consortium name="International Citrus Genome Consortium"/>
            <person name="Gmitter F."/>
            <person name="Chen C."/>
            <person name="Farmerie W."/>
            <person name="Harkins T."/>
            <person name="Desany B."/>
            <person name="Mohiuddin M."/>
            <person name="Kodira C."/>
            <person name="Borodovsky M."/>
            <person name="Lomsadze A."/>
            <person name="Burns P."/>
            <person name="Jenkins J."/>
            <person name="Prochnik S."/>
            <person name="Shu S."/>
            <person name="Chapman J."/>
            <person name="Pitluck S."/>
            <person name="Schmutz J."/>
            <person name="Rokhsar D."/>
        </authorList>
    </citation>
    <scope>NUCLEOTIDE SEQUENCE</scope>
</reference>
<dbReference type="AlphaFoldDB" id="A0A067D964"/>